<dbReference type="SMART" id="SM00174">
    <property type="entry name" value="RHO"/>
    <property type="match status" value="1"/>
</dbReference>
<evidence type="ECO:0000256" key="1">
    <source>
        <dbReference type="ARBA" id="ARBA00004556"/>
    </source>
</evidence>
<feature type="coiled-coil region" evidence="5">
    <location>
        <begin position="33"/>
        <end position="208"/>
    </location>
</feature>
<dbReference type="GO" id="GO:0048471">
    <property type="term" value="C:perinuclear region of cytoplasm"/>
    <property type="evidence" value="ECO:0007669"/>
    <property type="project" value="UniProtKB-SubCell"/>
</dbReference>
<dbReference type="SUPFAM" id="SSF52540">
    <property type="entry name" value="P-loop containing nucleoside triphosphate hydrolases"/>
    <property type="match status" value="1"/>
</dbReference>
<dbReference type="InterPro" id="IPR027417">
    <property type="entry name" value="P-loop_NTPase"/>
</dbReference>
<dbReference type="PRINTS" id="PR00449">
    <property type="entry name" value="RASTRNSFRMNG"/>
</dbReference>
<evidence type="ECO:0000256" key="4">
    <source>
        <dbReference type="ARBA" id="ARBA00023134"/>
    </source>
</evidence>
<protein>
    <submittedName>
        <fullName evidence="7">Uncharacterized protein</fullName>
    </submittedName>
</protein>
<dbReference type="GO" id="GO:0005525">
    <property type="term" value="F:GTP binding"/>
    <property type="evidence" value="ECO:0007669"/>
    <property type="project" value="UniProtKB-KW"/>
</dbReference>
<organism evidence="7 8">
    <name type="scientific">Monodon monoceros</name>
    <name type="common">Narwhal</name>
    <name type="synonym">Ceratodon monodon</name>
    <dbReference type="NCBI Taxonomy" id="40151"/>
    <lineage>
        <taxon>Eukaryota</taxon>
        <taxon>Metazoa</taxon>
        <taxon>Chordata</taxon>
        <taxon>Craniata</taxon>
        <taxon>Vertebrata</taxon>
        <taxon>Euteleostomi</taxon>
        <taxon>Mammalia</taxon>
        <taxon>Eutheria</taxon>
        <taxon>Laurasiatheria</taxon>
        <taxon>Artiodactyla</taxon>
        <taxon>Whippomorpha</taxon>
        <taxon>Cetacea</taxon>
        <taxon>Odontoceti</taxon>
        <taxon>Monodontidae</taxon>
        <taxon>Monodon</taxon>
    </lineage>
</organism>
<dbReference type="InterPro" id="IPR050227">
    <property type="entry name" value="Rab"/>
</dbReference>
<dbReference type="NCBIfam" id="TIGR00231">
    <property type="entry name" value="small_GTP"/>
    <property type="match status" value="1"/>
</dbReference>
<dbReference type="PROSITE" id="PS51420">
    <property type="entry name" value="RHO"/>
    <property type="match status" value="1"/>
</dbReference>
<proteinExistence type="inferred from homology"/>
<accession>A0A4U1FEQ3</accession>
<feature type="region of interest" description="Disordered" evidence="6">
    <location>
        <begin position="231"/>
        <end position="261"/>
    </location>
</feature>
<dbReference type="SMART" id="SM00175">
    <property type="entry name" value="RAB"/>
    <property type="match status" value="1"/>
</dbReference>
<sequence length="651" mass="73325">KEQVSTLYQNINLVEPRLIQPYEHVIKNFIREIKLQSTEMENLALAVKRAQDKAAMQLSELEEEMDQRIQAAEHKTRKDEKRKAEEALSDLRRQYETEVGDLQVTIKKLKKLEEQSKHISQKEDVAALKKQIYDLSMENQKVKKDLLEAQTNIAFLQSELDSLKSDYADQSLNSERDLEIIREYTEDRNSLERQIEILQTANRKLHDSNDGLRSALENSYSKFNRSLRINNISPGNTISRSSPKFNAHSPQPLGYDRSSRSSYMDEDCDSLALCDPMQRINCDIDSLPESCFDSGLSTLRDSNEYDSEVEYKHQRGFQRSHGTQESSGGDASDTDVPDIRDEETYGSEGVASILDWKPQESASEGSVISSLRKPISALAPQTDMVDDNHKSSSSQKAYKIVLAGDAAVGKSSLLMRLCKNEFRGNTSATLGVDFQMKTLIVDGERTVLQLWDTAGQERQVLSIILWILLSCTDKPCRILGGFCTHIILIEHVRISRMLVFSHILSSFADPSVVFRSIAKSYFRRADGVLLLYDVTCEKSFLNVREWVDMIEDAAHNSIPIMLVGNKADLRDAAEAEGQKCVPGYFGEKLAMTYGALFCETSAKDGSNIVEAVLHLTREVKKRTDEDDSKSITNLSGTSSKKSTQMKNCCNG</sequence>
<feature type="non-terminal residue" evidence="7">
    <location>
        <position position="1"/>
    </location>
</feature>
<dbReference type="SMART" id="SM00173">
    <property type="entry name" value="RAS"/>
    <property type="match status" value="1"/>
</dbReference>
<comment type="similarity">
    <text evidence="2">Belongs to the small GTPase superfamily. Rab family.</text>
</comment>
<dbReference type="Gene3D" id="3.40.50.300">
    <property type="entry name" value="P-loop containing nucleotide triphosphate hydrolases"/>
    <property type="match status" value="1"/>
</dbReference>
<keyword evidence="4" id="KW-0342">GTP-binding</keyword>
<dbReference type="GO" id="GO:0003924">
    <property type="term" value="F:GTPase activity"/>
    <property type="evidence" value="ECO:0007669"/>
    <property type="project" value="InterPro"/>
</dbReference>
<comment type="subcellular location">
    <subcellularLocation>
        <location evidence="1">Cytoplasm</location>
        <location evidence="1">Perinuclear region</location>
    </subcellularLocation>
</comment>
<evidence type="ECO:0000313" key="7">
    <source>
        <dbReference type="EMBL" id="TKC48198.1"/>
    </source>
</evidence>
<feature type="region of interest" description="Disordered" evidence="6">
    <location>
        <begin position="624"/>
        <end position="651"/>
    </location>
</feature>
<keyword evidence="3" id="KW-0547">Nucleotide-binding</keyword>
<keyword evidence="5" id="KW-0175">Coiled coil</keyword>
<dbReference type="Gene3D" id="1.10.287.1490">
    <property type="match status" value="1"/>
</dbReference>
<evidence type="ECO:0000313" key="8">
    <source>
        <dbReference type="Proteomes" id="UP000308365"/>
    </source>
</evidence>
<feature type="region of interest" description="Disordered" evidence="6">
    <location>
        <begin position="314"/>
        <end position="347"/>
    </location>
</feature>
<dbReference type="EMBL" id="RWIC01000172">
    <property type="protein sequence ID" value="TKC48198.1"/>
    <property type="molecule type" value="Genomic_DNA"/>
</dbReference>
<name>A0A4U1FEQ3_MONMO</name>
<evidence type="ECO:0000256" key="2">
    <source>
        <dbReference type="ARBA" id="ARBA00006270"/>
    </source>
</evidence>
<dbReference type="FunFam" id="1.10.287.1490:FF:000019">
    <property type="entry name" value="RAS and EF-hand domain containing"/>
    <property type="match status" value="1"/>
</dbReference>
<comment type="caution">
    <text evidence="7">The sequence shown here is derived from an EMBL/GenBank/DDBJ whole genome shotgun (WGS) entry which is preliminary data.</text>
</comment>
<feature type="compositionally biased region" description="Polar residues" evidence="6">
    <location>
        <begin position="630"/>
        <end position="651"/>
    </location>
</feature>
<evidence type="ECO:0000256" key="5">
    <source>
        <dbReference type="SAM" id="Coils"/>
    </source>
</evidence>
<dbReference type="AlphaFoldDB" id="A0A4U1FEQ3"/>
<evidence type="ECO:0000256" key="6">
    <source>
        <dbReference type="SAM" id="MobiDB-lite"/>
    </source>
</evidence>
<dbReference type="InterPro" id="IPR001806">
    <property type="entry name" value="Small_GTPase"/>
</dbReference>
<feature type="compositionally biased region" description="Polar residues" evidence="6">
    <location>
        <begin position="231"/>
        <end position="244"/>
    </location>
</feature>
<feature type="compositionally biased region" description="Polar residues" evidence="6">
    <location>
        <begin position="320"/>
        <end position="329"/>
    </location>
</feature>
<dbReference type="Pfam" id="PF00071">
    <property type="entry name" value="Ras"/>
    <property type="match status" value="2"/>
</dbReference>
<dbReference type="InterPro" id="IPR005225">
    <property type="entry name" value="Small_GTP-bd"/>
</dbReference>
<dbReference type="PROSITE" id="PS51421">
    <property type="entry name" value="RAS"/>
    <property type="match status" value="1"/>
</dbReference>
<reference evidence="8" key="1">
    <citation type="journal article" date="2019" name="IScience">
        <title>Narwhal Genome Reveals Long-Term Low Genetic Diversity despite Current Large Abundance Size.</title>
        <authorList>
            <person name="Westbury M.V."/>
            <person name="Petersen B."/>
            <person name="Garde E."/>
            <person name="Heide-Jorgensen M.P."/>
            <person name="Lorenzen E.D."/>
        </authorList>
    </citation>
    <scope>NUCLEOTIDE SEQUENCE [LARGE SCALE GENOMIC DNA]</scope>
</reference>
<dbReference type="Proteomes" id="UP000308365">
    <property type="component" value="Unassembled WGS sequence"/>
</dbReference>
<dbReference type="CDD" id="cd00154">
    <property type="entry name" value="Rab"/>
    <property type="match status" value="1"/>
</dbReference>
<dbReference type="PANTHER" id="PTHR47977">
    <property type="entry name" value="RAS-RELATED PROTEIN RAB"/>
    <property type="match status" value="1"/>
</dbReference>
<evidence type="ECO:0000256" key="3">
    <source>
        <dbReference type="ARBA" id="ARBA00022741"/>
    </source>
</evidence>
<dbReference type="PROSITE" id="PS51419">
    <property type="entry name" value="RAB"/>
    <property type="match status" value="1"/>
</dbReference>
<gene>
    <name evidence="7" type="ORF">EI555_016684</name>
</gene>